<feature type="non-terminal residue" evidence="2">
    <location>
        <position position="111"/>
    </location>
</feature>
<evidence type="ECO:0000313" key="3">
    <source>
        <dbReference type="Proteomes" id="UP000789570"/>
    </source>
</evidence>
<feature type="compositionally biased region" description="Basic and acidic residues" evidence="1">
    <location>
        <begin position="1"/>
        <end position="30"/>
    </location>
</feature>
<dbReference type="EMBL" id="CAJVPQ010004712">
    <property type="protein sequence ID" value="CAG8656882.1"/>
    <property type="molecule type" value="Genomic_DNA"/>
</dbReference>
<organism evidence="2 3">
    <name type="scientific">Funneliformis caledonium</name>
    <dbReference type="NCBI Taxonomy" id="1117310"/>
    <lineage>
        <taxon>Eukaryota</taxon>
        <taxon>Fungi</taxon>
        <taxon>Fungi incertae sedis</taxon>
        <taxon>Mucoromycota</taxon>
        <taxon>Glomeromycotina</taxon>
        <taxon>Glomeromycetes</taxon>
        <taxon>Glomerales</taxon>
        <taxon>Glomeraceae</taxon>
        <taxon>Funneliformis</taxon>
    </lineage>
</organism>
<evidence type="ECO:0000256" key="1">
    <source>
        <dbReference type="SAM" id="MobiDB-lite"/>
    </source>
</evidence>
<proteinExistence type="predicted"/>
<dbReference type="Proteomes" id="UP000789570">
    <property type="component" value="Unassembled WGS sequence"/>
</dbReference>
<dbReference type="AlphaFoldDB" id="A0A9N9H8M2"/>
<comment type="caution">
    <text evidence="2">The sequence shown here is derived from an EMBL/GenBank/DDBJ whole genome shotgun (WGS) entry which is preliminary data.</text>
</comment>
<protein>
    <submittedName>
        <fullName evidence="2">8260_t:CDS:1</fullName>
    </submittedName>
</protein>
<gene>
    <name evidence="2" type="ORF">FCALED_LOCUS11349</name>
</gene>
<reference evidence="2" key="1">
    <citation type="submission" date="2021-06" db="EMBL/GenBank/DDBJ databases">
        <authorList>
            <person name="Kallberg Y."/>
            <person name="Tangrot J."/>
            <person name="Rosling A."/>
        </authorList>
    </citation>
    <scope>NUCLEOTIDE SEQUENCE</scope>
    <source>
        <strain evidence="2">UK204</strain>
    </source>
</reference>
<sequence length="111" mass="12902">MTPEIKCVKPVDDKPKPSEIIESSNKEVKLSPDLPINNESETNNEEASMRTVDLRRLITDTRYEDERYYTFMYQTADSHFLEDRPSFLRRLTIGTARLCTGWQTLISQLAT</sequence>
<feature type="region of interest" description="Disordered" evidence="1">
    <location>
        <begin position="1"/>
        <end position="47"/>
    </location>
</feature>
<keyword evidence="3" id="KW-1185">Reference proteome</keyword>
<name>A0A9N9H8M2_9GLOM</name>
<accession>A0A9N9H8M2</accession>
<evidence type="ECO:0000313" key="2">
    <source>
        <dbReference type="EMBL" id="CAG8656882.1"/>
    </source>
</evidence>